<evidence type="ECO:0000313" key="2">
    <source>
        <dbReference type="Proteomes" id="UP000315369"/>
    </source>
</evidence>
<dbReference type="Proteomes" id="UP000315369">
    <property type="component" value="Unassembled WGS sequence"/>
</dbReference>
<comment type="caution">
    <text evidence="1">The sequence shown here is derived from an EMBL/GenBank/DDBJ whole genome shotgun (WGS) entry which is preliminary data.</text>
</comment>
<protein>
    <submittedName>
        <fullName evidence="1">Uncharacterized protein</fullName>
    </submittedName>
</protein>
<dbReference type="RefSeq" id="WP_141647775.1">
    <property type="nucleotide sequence ID" value="NZ_VIFM01000255.1"/>
</dbReference>
<sequence>MSTSLESLPAEVSLLRAHFHRVRRMGVTFVEGPKPPPREESRRPSHVARMVALAHHLEAAINRGQMRNAATVALQLGLTRARLTYLLDLRLLAPDIQEELLFLEAVDGDEPLGERVLRAIVHAGTWEAQRQRWRELKASF</sequence>
<evidence type="ECO:0000313" key="1">
    <source>
        <dbReference type="EMBL" id="TQF10440.1"/>
    </source>
</evidence>
<proteinExistence type="predicted"/>
<dbReference type="OrthoDB" id="288247at2"/>
<dbReference type="AlphaFoldDB" id="A0A540WN53"/>
<keyword evidence="2" id="KW-1185">Reference proteome</keyword>
<dbReference type="EMBL" id="VIFM01000255">
    <property type="protein sequence ID" value="TQF10440.1"/>
    <property type="molecule type" value="Genomic_DNA"/>
</dbReference>
<gene>
    <name evidence="1" type="ORF">FJV41_39430</name>
</gene>
<reference evidence="1 2" key="1">
    <citation type="submission" date="2019-06" db="EMBL/GenBank/DDBJ databases">
        <authorList>
            <person name="Livingstone P."/>
            <person name="Whitworth D."/>
        </authorList>
    </citation>
    <scope>NUCLEOTIDE SEQUENCE [LARGE SCALE GENOMIC DNA]</scope>
    <source>
        <strain evidence="1 2">AM401</strain>
    </source>
</reference>
<name>A0A540WN53_9BACT</name>
<accession>A0A540WN53</accession>
<organism evidence="1 2">
    <name type="scientific">Myxococcus llanfairpwllgwyngyllgogerychwyrndrobwllllantysiliogogogochensis</name>
    <dbReference type="NCBI Taxonomy" id="2590453"/>
    <lineage>
        <taxon>Bacteria</taxon>
        <taxon>Pseudomonadati</taxon>
        <taxon>Myxococcota</taxon>
        <taxon>Myxococcia</taxon>
        <taxon>Myxococcales</taxon>
        <taxon>Cystobacterineae</taxon>
        <taxon>Myxococcaceae</taxon>
        <taxon>Myxococcus</taxon>
    </lineage>
</organism>